<dbReference type="VEuPathDB" id="FungiDB:KRP22_12975"/>
<dbReference type="VEuPathDB" id="FungiDB:KRP23_12544"/>
<dbReference type="PANTHER" id="PTHR22765">
    <property type="entry name" value="RING FINGER AND PROTEASE ASSOCIATED DOMAIN-CONTAINING"/>
    <property type="match status" value="1"/>
</dbReference>
<dbReference type="Gene3D" id="3.30.1520.10">
    <property type="entry name" value="Phox-like domain"/>
    <property type="match status" value="1"/>
</dbReference>
<dbReference type="InterPro" id="IPR001841">
    <property type="entry name" value="Znf_RING"/>
</dbReference>
<dbReference type="InterPro" id="IPR013083">
    <property type="entry name" value="Znf_RING/FYVE/PHD"/>
</dbReference>
<keyword evidence="1" id="KW-0862">Zinc</keyword>
<dbReference type="GO" id="GO:0008270">
    <property type="term" value="F:zinc ion binding"/>
    <property type="evidence" value="ECO:0007669"/>
    <property type="project" value="UniProtKB-KW"/>
</dbReference>
<keyword evidence="1" id="KW-0863">Zinc-finger</keyword>
<dbReference type="Gene3D" id="3.30.40.10">
    <property type="entry name" value="Zinc/RING finger domain, C3HC4 (zinc finger)"/>
    <property type="match status" value="1"/>
</dbReference>
<dbReference type="SUPFAM" id="SSF64268">
    <property type="entry name" value="PX domain"/>
    <property type="match status" value="1"/>
</dbReference>
<evidence type="ECO:0000259" key="2">
    <source>
        <dbReference type="PROSITE" id="PS50089"/>
    </source>
</evidence>
<keyword evidence="1" id="KW-0479">Metal-binding</keyword>
<dbReference type="InParanoid" id="H3GXB2"/>
<dbReference type="eggNOG" id="KOG0800">
    <property type="taxonomic scope" value="Eukaryota"/>
</dbReference>
<dbReference type="GO" id="GO:0035091">
    <property type="term" value="F:phosphatidylinositol binding"/>
    <property type="evidence" value="ECO:0007669"/>
    <property type="project" value="InterPro"/>
</dbReference>
<evidence type="ECO:0000313" key="3">
    <source>
        <dbReference type="EnsemblProtists" id="Phyra82218"/>
    </source>
</evidence>
<dbReference type="OrthoDB" id="4348522at2759"/>
<dbReference type="STRING" id="164328.H3GXB2"/>
<evidence type="ECO:0000313" key="4">
    <source>
        <dbReference type="Proteomes" id="UP000005238"/>
    </source>
</evidence>
<dbReference type="InterPro" id="IPR036871">
    <property type="entry name" value="PX_dom_sf"/>
</dbReference>
<proteinExistence type="predicted"/>
<dbReference type="GeneID" id="94218952"/>
<dbReference type="EMBL" id="DS566066">
    <property type="status" value="NOT_ANNOTATED_CDS"/>
    <property type="molecule type" value="Genomic_DNA"/>
</dbReference>
<feature type="domain" description="RING-type" evidence="2">
    <location>
        <begin position="209"/>
        <end position="256"/>
    </location>
</feature>
<dbReference type="PANTHER" id="PTHR22765:SF411">
    <property type="entry name" value="OS02G0248440 PROTEIN"/>
    <property type="match status" value="1"/>
</dbReference>
<dbReference type="SMART" id="SM00184">
    <property type="entry name" value="RING"/>
    <property type="match status" value="1"/>
</dbReference>
<dbReference type="PROSITE" id="PS50089">
    <property type="entry name" value="ZF_RING_2"/>
    <property type="match status" value="1"/>
</dbReference>
<name>H3GXB2_PHYRM</name>
<dbReference type="HOGENOM" id="CLU_080040_0_0_1"/>
<dbReference type="AlphaFoldDB" id="H3GXB2"/>
<dbReference type="RefSeq" id="XP_067739452.1">
    <property type="nucleotide sequence ID" value="XM_067883175.1"/>
</dbReference>
<dbReference type="SUPFAM" id="SSF57850">
    <property type="entry name" value="RING/U-box"/>
    <property type="match status" value="1"/>
</dbReference>
<evidence type="ECO:0000256" key="1">
    <source>
        <dbReference type="PROSITE-ProRule" id="PRU00175"/>
    </source>
</evidence>
<organism evidence="3 4">
    <name type="scientific">Phytophthora ramorum</name>
    <name type="common">Sudden oak death agent</name>
    <dbReference type="NCBI Taxonomy" id="164328"/>
    <lineage>
        <taxon>Eukaryota</taxon>
        <taxon>Sar</taxon>
        <taxon>Stramenopiles</taxon>
        <taxon>Oomycota</taxon>
        <taxon>Peronosporomycetes</taxon>
        <taxon>Peronosporales</taxon>
        <taxon>Peronosporaceae</taxon>
        <taxon>Phytophthora</taxon>
    </lineage>
</organism>
<accession>H3GXB2</accession>
<dbReference type="OMA" id="CRTRATH"/>
<dbReference type="EnsemblProtists" id="Phyra82218">
    <property type="protein sequence ID" value="Phyra82218"/>
    <property type="gene ID" value="Phyra82218"/>
</dbReference>
<dbReference type="Pfam" id="PF13639">
    <property type="entry name" value="zf-RING_2"/>
    <property type="match status" value="1"/>
</dbReference>
<keyword evidence="4" id="KW-1185">Reference proteome</keyword>
<dbReference type="Proteomes" id="UP000005238">
    <property type="component" value="Unassembled WGS sequence"/>
</dbReference>
<dbReference type="InterPro" id="IPR051826">
    <property type="entry name" value="E3_ubiquitin-ligase_domain"/>
</dbReference>
<sequence>MNYGALVQLPQGQAPPLSSAAVKMLRQPVRQQLPLQFRVVSTTTERFVVYNCDVSSVTTDNSWCVSYRYSEFAAFSKKVVGQCTCQDDKCSGSCEAIREFLWACFPQKRLPILSRSAHTIADRTRKFEVVVQYLLRCFLLPGSAMKCPHLRQNLPANLFQFLGIQQDADKRSLLQVFVDNCQDASSKCSEPEFRHSDASTVDSIESAECVICLESVDLDDCCHKSTSSLVLPCQHVFHRECIFEWLLFQFHCPVCRARVGPPAVASYCQEKNHTFQWWLSDFEEDPLTTN</sequence>
<protein>
    <recommendedName>
        <fullName evidence="2">RING-type domain-containing protein</fullName>
    </recommendedName>
</protein>
<reference evidence="3" key="2">
    <citation type="submission" date="2015-06" db="UniProtKB">
        <authorList>
            <consortium name="EnsemblProtists"/>
        </authorList>
    </citation>
    <scope>IDENTIFICATION</scope>
    <source>
        <strain evidence="3">Pr102</strain>
    </source>
</reference>
<reference evidence="4" key="1">
    <citation type="journal article" date="2006" name="Science">
        <title>Phytophthora genome sequences uncover evolutionary origins and mechanisms of pathogenesis.</title>
        <authorList>
            <person name="Tyler B.M."/>
            <person name="Tripathy S."/>
            <person name="Zhang X."/>
            <person name="Dehal P."/>
            <person name="Jiang R.H."/>
            <person name="Aerts A."/>
            <person name="Arredondo F.D."/>
            <person name="Baxter L."/>
            <person name="Bensasson D."/>
            <person name="Beynon J.L."/>
            <person name="Chapman J."/>
            <person name="Damasceno C.M."/>
            <person name="Dorrance A.E."/>
            <person name="Dou D."/>
            <person name="Dickerman A.W."/>
            <person name="Dubchak I.L."/>
            <person name="Garbelotto M."/>
            <person name="Gijzen M."/>
            <person name="Gordon S.G."/>
            <person name="Govers F."/>
            <person name="Grunwald N.J."/>
            <person name="Huang W."/>
            <person name="Ivors K.L."/>
            <person name="Jones R.W."/>
            <person name="Kamoun S."/>
            <person name="Krampis K."/>
            <person name="Lamour K.H."/>
            <person name="Lee M.K."/>
            <person name="McDonald W.H."/>
            <person name="Medina M."/>
            <person name="Meijer H.J."/>
            <person name="Nordberg E.K."/>
            <person name="Maclean D.J."/>
            <person name="Ospina-Giraldo M.D."/>
            <person name="Morris P.F."/>
            <person name="Phuntumart V."/>
            <person name="Putnam N.H."/>
            <person name="Rash S."/>
            <person name="Rose J.K."/>
            <person name="Sakihama Y."/>
            <person name="Salamov A.A."/>
            <person name="Savidor A."/>
            <person name="Scheuring C.F."/>
            <person name="Smith B.M."/>
            <person name="Sobral B.W."/>
            <person name="Terry A."/>
            <person name="Torto-Alalibo T.A."/>
            <person name="Win J."/>
            <person name="Xu Z."/>
            <person name="Zhang H."/>
            <person name="Grigoriev I.V."/>
            <person name="Rokhsar D.S."/>
            <person name="Boore J.L."/>
        </authorList>
    </citation>
    <scope>NUCLEOTIDE SEQUENCE [LARGE SCALE GENOMIC DNA]</scope>
    <source>
        <strain evidence="4">Pr102</strain>
    </source>
</reference>